<dbReference type="Pfam" id="PF07730">
    <property type="entry name" value="HisKA_3"/>
    <property type="match status" value="1"/>
</dbReference>
<dbReference type="InterPro" id="IPR055558">
    <property type="entry name" value="DUF7134"/>
</dbReference>
<dbReference type="InterPro" id="IPR050482">
    <property type="entry name" value="Sensor_HK_TwoCompSys"/>
</dbReference>
<dbReference type="Gene3D" id="1.20.5.1930">
    <property type="match status" value="1"/>
</dbReference>
<keyword evidence="12" id="KW-1185">Reference proteome</keyword>
<evidence type="ECO:0000259" key="10">
    <source>
        <dbReference type="SMART" id="SM00387"/>
    </source>
</evidence>
<dbReference type="RefSeq" id="WP_344315141.1">
    <property type="nucleotide sequence ID" value="NZ_BAAANY010000043.1"/>
</dbReference>
<sequence length="379" mass="39865">MPELSTLVRRLTPVADPALVLIVLLLSLLPLVTSRGAVPAWAYVLVVAECLPLTFRRRWPLIVISVSGVLAVIYGVAPLPDPAVPYAPLVGIYSAAAHSGRLGANVAGVISAIAITGSLLLDPTATLDHGLVLLAISATAWLLGDGARRRREVARTQTERADHLERTRAAEAAAAVADERNRIAREMHDVIAHHLSMMVVQAEAGPVVVASDPGRATAAFDAISAAGKQALTEMRRLLGVLKDGETAPLRPQPGVADLAELVDGVRSAGIDVRMTSTGPRQPLPAAVDLSVYRLVQEALTNCVRHGEPTRVDVNLVFEPRELSVTVADDGVGAAKTPHTGGHGLVAMRERVTLIGGTLAAGPRADRGWAVRAVLPLERS</sequence>
<keyword evidence="9" id="KW-0812">Transmembrane</keyword>
<dbReference type="SUPFAM" id="SSF55874">
    <property type="entry name" value="ATPase domain of HSP90 chaperone/DNA topoisomerase II/histidine kinase"/>
    <property type="match status" value="1"/>
</dbReference>
<feature type="transmembrane region" description="Helical" evidence="9">
    <location>
        <begin position="127"/>
        <end position="144"/>
    </location>
</feature>
<dbReference type="InterPro" id="IPR003594">
    <property type="entry name" value="HATPase_dom"/>
</dbReference>
<dbReference type="PANTHER" id="PTHR24421:SF10">
    <property type="entry name" value="NITRATE_NITRITE SENSOR PROTEIN NARQ"/>
    <property type="match status" value="1"/>
</dbReference>
<dbReference type="InterPro" id="IPR011712">
    <property type="entry name" value="Sig_transdc_His_kin_sub3_dim/P"/>
</dbReference>
<feature type="domain" description="Histidine kinase/HSP90-like ATPase" evidence="10">
    <location>
        <begin position="286"/>
        <end position="378"/>
    </location>
</feature>
<keyword evidence="8" id="KW-0902">Two-component regulatory system</keyword>
<feature type="transmembrane region" description="Helical" evidence="9">
    <location>
        <begin position="58"/>
        <end position="77"/>
    </location>
</feature>
<comment type="caution">
    <text evidence="11">The sequence shown here is derived from an EMBL/GenBank/DDBJ whole genome shotgun (WGS) entry which is preliminary data.</text>
</comment>
<evidence type="ECO:0000256" key="3">
    <source>
        <dbReference type="ARBA" id="ARBA00022553"/>
    </source>
</evidence>
<evidence type="ECO:0000256" key="6">
    <source>
        <dbReference type="ARBA" id="ARBA00022777"/>
    </source>
</evidence>
<dbReference type="EC" id="2.7.13.3" evidence="2"/>
<comment type="catalytic activity">
    <reaction evidence="1">
        <text>ATP + protein L-histidine = ADP + protein N-phospho-L-histidine.</text>
        <dbReference type="EC" id="2.7.13.3"/>
    </reaction>
</comment>
<keyword evidence="7" id="KW-0067">ATP-binding</keyword>
<accession>A0ABP4V955</accession>
<dbReference type="EMBL" id="BAAANY010000043">
    <property type="protein sequence ID" value="GAA1718961.1"/>
    <property type="molecule type" value="Genomic_DNA"/>
</dbReference>
<feature type="transmembrane region" description="Helical" evidence="9">
    <location>
        <begin position="102"/>
        <end position="121"/>
    </location>
</feature>
<evidence type="ECO:0000256" key="8">
    <source>
        <dbReference type="ARBA" id="ARBA00023012"/>
    </source>
</evidence>
<dbReference type="CDD" id="cd16917">
    <property type="entry name" value="HATPase_UhpB-NarQ-NarX-like"/>
    <property type="match status" value="1"/>
</dbReference>
<evidence type="ECO:0000256" key="1">
    <source>
        <dbReference type="ARBA" id="ARBA00000085"/>
    </source>
</evidence>
<dbReference type="Gene3D" id="3.30.565.10">
    <property type="entry name" value="Histidine kinase-like ATPase, C-terminal domain"/>
    <property type="match status" value="1"/>
</dbReference>
<evidence type="ECO:0000313" key="12">
    <source>
        <dbReference type="Proteomes" id="UP001500618"/>
    </source>
</evidence>
<dbReference type="InterPro" id="IPR036890">
    <property type="entry name" value="HATPase_C_sf"/>
</dbReference>
<dbReference type="Pfam" id="PF23539">
    <property type="entry name" value="DUF7134"/>
    <property type="match status" value="1"/>
</dbReference>
<dbReference type="Proteomes" id="UP001500618">
    <property type="component" value="Unassembled WGS sequence"/>
</dbReference>
<keyword evidence="6 11" id="KW-0418">Kinase</keyword>
<evidence type="ECO:0000313" key="11">
    <source>
        <dbReference type="EMBL" id="GAA1718961.1"/>
    </source>
</evidence>
<dbReference type="SMART" id="SM00387">
    <property type="entry name" value="HATPase_c"/>
    <property type="match status" value="1"/>
</dbReference>
<evidence type="ECO:0000256" key="9">
    <source>
        <dbReference type="SAM" id="Phobius"/>
    </source>
</evidence>
<proteinExistence type="predicted"/>
<gene>
    <name evidence="11" type="ORF">GCM10009765_79200</name>
</gene>
<dbReference type="PANTHER" id="PTHR24421">
    <property type="entry name" value="NITRATE/NITRITE SENSOR PROTEIN NARX-RELATED"/>
    <property type="match status" value="1"/>
</dbReference>
<name>A0ABP4V955_9ACTN</name>
<evidence type="ECO:0000256" key="2">
    <source>
        <dbReference type="ARBA" id="ARBA00012438"/>
    </source>
</evidence>
<evidence type="ECO:0000256" key="5">
    <source>
        <dbReference type="ARBA" id="ARBA00022741"/>
    </source>
</evidence>
<dbReference type="Pfam" id="PF02518">
    <property type="entry name" value="HATPase_c"/>
    <property type="match status" value="1"/>
</dbReference>
<evidence type="ECO:0000256" key="7">
    <source>
        <dbReference type="ARBA" id="ARBA00022840"/>
    </source>
</evidence>
<keyword evidence="3" id="KW-0597">Phosphoprotein</keyword>
<organism evidence="11 12">
    <name type="scientific">Fodinicola feengrottensis</name>
    <dbReference type="NCBI Taxonomy" id="435914"/>
    <lineage>
        <taxon>Bacteria</taxon>
        <taxon>Bacillati</taxon>
        <taxon>Actinomycetota</taxon>
        <taxon>Actinomycetes</taxon>
        <taxon>Mycobacteriales</taxon>
        <taxon>Fodinicola</taxon>
    </lineage>
</organism>
<dbReference type="GO" id="GO:0016301">
    <property type="term" value="F:kinase activity"/>
    <property type="evidence" value="ECO:0007669"/>
    <property type="project" value="UniProtKB-KW"/>
</dbReference>
<keyword evidence="9" id="KW-0472">Membrane</keyword>
<keyword evidence="9" id="KW-1133">Transmembrane helix</keyword>
<evidence type="ECO:0000256" key="4">
    <source>
        <dbReference type="ARBA" id="ARBA00022679"/>
    </source>
</evidence>
<keyword evidence="5" id="KW-0547">Nucleotide-binding</keyword>
<reference evidence="12" key="1">
    <citation type="journal article" date="2019" name="Int. J. Syst. Evol. Microbiol.">
        <title>The Global Catalogue of Microorganisms (GCM) 10K type strain sequencing project: providing services to taxonomists for standard genome sequencing and annotation.</title>
        <authorList>
            <consortium name="The Broad Institute Genomics Platform"/>
            <consortium name="The Broad Institute Genome Sequencing Center for Infectious Disease"/>
            <person name="Wu L."/>
            <person name="Ma J."/>
        </authorList>
    </citation>
    <scope>NUCLEOTIDE SEQUENCE [LARGE SCALE GENOMIC DNA]</scope>
    <source>
        <strain evidence="12">JCM 14718</strain>
    </source>
</reference>
<keyword evidence="4" id="KW-0808">Transferase</keyword>
<protein>
    <recommendedName>
        <fullName evidence="2">histidine kinase</fullName>
        <ecNumber evidence="2">2.7.13.3</ecNumber>
    </recommendedName>
</protein>